<evidence type="ECO:0000313" key="1">
    <source>
        <dbReference type="EMBL" id="TGJ65867.1"/>
    </source>
</evidence>
<protein>
    <submittedName>
        <fullName evidence="1">Uncharacterized protein</fullName>
    </submittedName>
</protein>
<accession>A0A8H2HQM3</accession>
<evidence type="ECO:0000313" key="2">
    <source>
        <dbReference type="Proteomes" id="UP000297595"/>
    </source>
</evidence>
<reference evidence="1 2" key="1">
    <citation type="submission" date="2019-03" db="EMBL/GenBank/DDBJ databases">
        <title>Nematode-trapping fungi genome.</title>
        <authorList>
            <person name="Vidal-Diez De Ulzurrun G."/>
        </authorList>
    </citation>
    <scope>NUCLEOTIDE SEQUENCE [LARGE SCALE GENOMIC DNA]</scope>
    <source>
        <strain evidence="1 2">TWF154</strain>
    </source>
</reference>
<name>A0A8H2HQM3_ORBOL</name>
<dbReference type="EMBL" id="SOZJ01000006">
    <property type="protein sequence ID" value="TGJ65867.1"/>
    <property type="molecule type" value="Genomic_DNA"/>
</dbReference>
<organism evidence="1 2">
    <name type="scientific">Orbilia oligospora</name>
    <name type="common">Nematode-trapping fungus</name>
    <name type="synonym">Arthrobotrys oligospora</name>
    <dbReference type="NCBI Taxonomy" id="2813651"/>
    <lineage>
        <taxon>Eukaryota</taxon>
        <taxon>Fungi</taxon>
        <taxon>Dikarya</taxon>
        <taxon>Ascomycota</taxon>
        <taxon>Pezizomycotina</taxon>
        <taxon>Orbiliomycetes</taxon>
        <taxon>Orbiliales</taxon>
        <taxon>Orbiliaceae</taxon>
        <taxon>Orbilia</taxon>
    </lineage>
</organism>
<comment type="caution">
    <text evidence="1">The sequence shown here is derived from an EMBL/GenBank/DDBJ whole genome shotgun (WGS) entry which is preliminary data.</text>
</comment>
<gene>
    <name evidence="1" type="ORF">EYR41_012121</name>
</gene>
<sequence>MWILGLDRDHPLKKKKFFLTEKKEKKKKNRTKTEKEVSRVCRRTGSSIELLLVDFTLTLTHTPIVINTHIPYIHMVTTSYSAQRKERASEITQIDCSFEITSDNKNDYPGVSNWPRANRAAPSTVAWSCPMSVLILIGERERDREKGKIDELAGRCRQVLSPTLFFSTDRIHFADNTDTLSIYRYIYIYIRRHI</sequence>
<dbReference type="AlphaFoldDB" id="A0A8H2HQM3"/>
<proteinExistence type="predicted"/>
<dbReference type="Proteomes" id="UP000297595">
    <property type="component" value="Unassembled WGS sequence"/>
</dbReference>